<sequence>MQSGGRGGVPETLRSPSPPDLPRTEGDSSCRDEVRRTLSLPSWRQPATVTGVVGGGPEWDDSNCSVGRPCWVYLDVEVDQWWRDWLQTIKSPGGRHQGGCYCAYYPSNGIKEGVTTAHRWTGECRCGARTDAMSGSPAHRPGVRAVAALPEISLPANNAPGYYPCEATKGHKDLIELQALTVTNFPSSPHSSGHCLAGGAPHKTPAPSTP</sequence>
<protein>
    <submittedName>
        <fullName evidence="2">Uncharacterized protein</fullName>
    </submittedName>
</protein>
<dbReference type="AlphaFoldDB" id="A0AAV7VZH4"/>
<evidence type="ECO:0000313" key="3">
    <source>
        <dbReference type="Proteomes" id="UP001066276"/>
    </source>
</evidence>
<dbReference type="Proteomes" id="UP001066276">
    <property type="component" value="Chromosome 1_2"/>
</dbReference>
<feature type="region of interest" description="Disordered" evidence="1">
    <location>
        <begin position="191"/>
        <end position="210"/>
    </location>
</feature>
<dbReference type="EMBL" id="JANPWB010000002">
    <property type="protein sequence ID" value="KAJ1205455.1"/>
    <property type="molecule type" value="Genomic_DNA"/>
</dbReference>
<evidence type="ECO:0000256" key="1">
    <source>
        <dbReference type="SAM" id="MobiDB-lite"/>
    </source>
</evidence>
<evidence type="ECO:0000313" key="2">
    <source>
        <dbReference type="EMBL" id="KAJ1205455.1"/>
    </source>
</evidence>
<comment type="caution">
    <text evidence="2">The sequence shown here is derived from an EMBL/GenBank/DDBJ whole genome shotgun (WGS) entry which is preliminary data.</text>
</comment>
<gene>
    <name evidence="2" type="ORF">NDU88_000890</name>
</gene>
<organism evidence="2 3">
    <name type="scientific">Pleurodeles waltl</name>
    <name type="common">Iberian ribbed newt</name>
    <dbReference type="NCBI Taxonomy" id="8319"/>
    <lineage>
        <taxon>Eukaryota</taxon>
        <taxon>Metazoa</taxon>
        <taxon>Chordata</taxon>
        <taxon>Craniata</taxon>
        <taxon>Vertebrata</taxon>
        <taxon>Euteleostomi</taxon>
        <taxon>Amphibia</taxon>
        <taxon>Batrachia</taxon>
        <taxon>Caudata</taxon>
        <taxon>Salamandroidea</taxon>
        <taxon>Salamandridae</taxon>
        <taxon>Pleurodelinae</taxon>
        <taxon>Pleurodeles</taxon>
    </lineage>
</organism>
<proteinExistence type="predicted"/>
<feature type="compositionally biased region" description="Basic and acidic residues" evidence="1">
    <location>
        <begin position="22"/>
        <end position="32"/>
    </location>
</feature>
<name>A0AAV7VZH4_PLEWA</name>
<reference evidence="2" key="1">
    <citation type="journal article" date="2022" name="bioRxiv">
        <title>Sequencing and chromosome-scale assembly of the giantPleurodeles waltlgenome.</title>
        <authorList>
            <person name="Brown T."/>
            <person name="Elewa A."/>
            <person name="Iarovenko S."/>
            <person name="Subramanian E."/>
            <person name="Araus A.J."/>
            <person name="Petzold A."/>
            <person name="Susuki M."/>
            <person name="Suzuki K.-i.T."/>
            <person name="Hayashi T."/>
            <person name="Toyoda A."/>
            <person name="Oliveira C."/>
            <person name="Osipova E."/>
            <person name="Leigh N.D."/>
            <person name="Simon A."/>
            <person name="Yun M.H."/>
        </authorList>
    </citation>
    <scope>NUCLEOTIDE SEQUENCE</scope>
    <source>
        <strain evidence="2">20211129_DDA</strain>
        <tissue evidence="2">Liver</tissue>
    </source>
</reference>
<keyword evidence="3" id="KW-1185">Reference proteome</keyword>
<accession>A0AAV7VZH4</accession>
<feature type="region of interest" description="Disordered" evidence="1">
    <location>
        <begin position="1"/>
        <end position="32"/>
    </location>
</feature>